<reference evidence="1 2" key="1">
    <citation type="journal article" date="2013" name="PLoS Genet.">
        <title>Comparative genome structure, secondary metabolite, and effector coding capacity across Cochliobolus pathogens.</title>
        <authorList>
            <person name="Condon B.J."/>
            <person name="Leng Y."/>
            <person name="Wu D."/>
            <person name="Bushley K.E."/>
            <person name="Ohm R.A."/>
            <person name="Otillar R."/>
            <person name="Martin J."/>
            <person name="Schackwitz W."/>
            <person name="Grimwood J."/>
            <person name="MohdZainudin N."/>
            <person name="Xue C."/>
            <person name="Wang R."/>
            <person name="Manning V.A."/>
            <person name="Dhillon B."/>
            <person name="Tu Z.J."/>
            <person name="Steffenson B.J."/>
            <person name="Salamov A."/>
            <person name="Sun H."/>
            <person name="Lowry S."/>
            <person name="LaButti K."/>
            <person name="Han J."/>
            <person name="Copeland A."/>
            <person name="Lindquist E."/>
            <person name="Barry K."/>
            <person name="Schmutz J."/>
            <person name="Baker S.E."/>
            <person name="Ciuffetti L.M."/>
            <person name="Grigoriev I.V."/>
            <person name="Zhong S."/>
            <person name="Turgeon B.G."/>
        </authorList>
    </citation>
    <scope>NUCLEOTIDE SEQUENCE [LARGE SCALE GENOMIC DNA]</scope>
    <source>
        <strain evidence="1 2">26-R-13</strain>
    </source>
</reference>
<name>W6XYR3_COCC2</name>
<dbReference type="GeneID" id="19154534"/>
<keyword evidence="2" id="KW-1185">Reference proteome</keyword>
<evidence type="ECO:0000313" key="2">
    <source>
        <dbReference type="Proteomes" id="UP000053841"/>
    </source>
</evidence>
<dbReference type="HOGENOM" id="CLU_2236136_0_0_1"/>
<dbReference type="EMBL" id="KI964628">
    <property type="protein sequence ID" value="EUC32622.1"/>
    <property type="molecule type" value="Genomic_DNA"/>
</dbReference>
<protein>
    <submittedName>
        <fullName evidence="1">Uncharacterized protein</fullName>
    </submittedName>
</protein>
<evidence type="ECO:0000313" key="1">
    <source>
        <dbReference type="EMBL" id="EUC32622.1"/>
    </source>
</evidence>
<proteinExistence type="predicted"/>
<accession>W6XYR3</accession>
<organism evidence="1 2">
    <name type="scientific">Cochliobolus carbonum (strain 26-R-13)</name>
    <name type="common">Maize leaf spot fungus</name>
    <name type="synonym">Bipolaris zeicola</name>
    <dbReference type="NCBI Taxonomy" id="930089"/>
    <lineage>
        <taxon>Eukaryota</taxon>
        <taxon>Fungi</taxon>
        <taxon>Dikarya</taxon>
        <taxon>Ascomycota</taxon>
        <taxon>Pezizomycotina</taxon>
        <taxon>Dothideomycetes</taxon>
        <taxon>Pleosporomycetidae</taxon>
        <taxon>Pleosporales</taxon>
        <taxon>Pleosporineae</taxon>
        <taxon>Pleosporaceae</taxon>
        <taxon>Bipolaris</taxon>
    </lineage>
</organism>
<sequence length="105" mass="12425">MRCDHLCTVQPYLTSIGLLHIARTASSRSHYLLFLCYPLKLLLLQLKLFTLCDNVVIDKRAWYLSDRRYHCTLRLLIRIRVLLSTDRFFSKSPIFRNAPQMLHST</sequence>
<dbReference type="KEGG" id="bze:COCCADRAFT_98251"/>
<dbReference type="Proteomes" id="UP000053841">
    <property type="component" value="Unassembled WGS sequence"/>
</dbReference>
<dbReference type="RefSeq" id="XP_007713051.1">
    <property type="nucleotide sequence ID" value="XM_007714861.1"/>
</dbReference>
<dbReference type="AlphaFoldDB" id="W6XYR3"/>
<gene>
    <name evidence="1" type="ORF">COCCADRAFT_98251</name>
</gene>